<dbReference type="Gene3D" id="2.60.40.2310">
    <property type="match status" value="1"/>
</dbReference>
<dbReference type="Gene3D" id="3.40.50.200">
    <property type="entry name" value="Peptidase S8/S53 domain"/>
    <property type="match status" value="1"/>
</dbReference>
<gene>
    <name evidence="12" type="ORF">GCM10009825_09700</name>
</gene>
<dbReference type="InterPro" id="IPR037045">
    <property type="entry name" value="S8pro/Inhibitor_I9_sf"/>
</dbReference>
<dbReference type="Proteomes" id="UP001500102">
    <property type="component" value="Unassembled WGS sequence"/>
</dbReference>
<dbReference type="Gene3D" id="3.50.30.30">
    <property type="match status" value="1"/>
</dbReference>
<evidence type="ECO:0000256" key="1">
    <source>
        <dbReference type="ARBA" id="ARBA00011073"/>
    </source>
</evidence>
<dbReference type="InterPro" id="IPR045051">
    <property type="entry name" value="SBT"/>
</dbReference>
<comment type="caution">
    <text evidence="12">The sequence shown here is derived from an EMBL/GenBank/DDBJ whole genome shotgun (WGS) entry which is preliminary data.</text>
</comment>
<keyword evidence="3 5" id="KW-0378">Hydrolase</keyword>
<feature type="domain" description="PA" evidence="9">
    <location>
        <begin position="471"/>
        <end position="543"/>
    </location>
</feature>
<dbReference type="InterPro" id="IPR015500">
    <property type="entry name" value="Peptidase_S8_subtilisin-rel"/>
</dbReference>
<dbReference type="Pfam" id="PF05922">
    <property type="entry name" value="Inhibitor_I9"/>
    <property type="match status" value="1"/>
</dbReference>
<dbReference type="Gene3D" id="3.30.70.80">
    <property type="entry name" value="Peptidase S8 propeptide/proteinase inhibitor I9"/>
    <property type="match status" value="1"/>
</dbReference>
<keyword evidence="2 5" id="KW-0645">Protease</keyword>
<feature type="active site" description="Charge relay system" evidence="5">
    <location>
        <position position="200"/>
    </location>
</feature>
<dbReference type="PROSITE" id="PS00138">
    <property type="entry name" value="SUBTILASE_SER"/>
    <property type="match status" value="1"/>
</dbReference>
<feature type="active site" description="Charge relay system" evidence="5">
    <location>
        <position position="623"/>
    </location>
</feature>
<feature type="domain" description="Inhibitor I9" evidence="10">
    <location>
        <begin position="63"/>
        <end position="159"/>
    </location>
</feature>
<comment type="similarity">
    <text evidence="1 5">Belongs to the peptidase S8 family.</text>
</comment>
<evidence type="ECO:0000256" key="6">
    <source>
        <dbReference type="SAM" id="MobiDB-lite"/>
    </source>
</evidence>
<organism evidence="12 13">
    <name type="scientific">Arthrobacter humicola</name>
    <dbReference type="NCBI Taxonomy" id="409291"/>
    <lineage>
        <taxon>Bacteria</taxon>
        <taxon>Bacillati</taxon>
        <taxon>Actinomycetota</taxon>
        <taxon>Actinomycetes</taxon>
        <taxon>Micrococcales</taxon>
        <taxon>Micrococcaceae</taxon>
        <taxon>Arthrobacter</taxon>
    </lineage>
</organism>
<name>A0ABN2YPP9_9MICC</name>
<protein>
    <submittedName>
        <fullName evidence="12">S8 family serine peptidase</fullName>
    </submittedName>
</protein>
<reference evidence="12 13" key="1">
    <citation type="journal article" date="2019" name="Int. J. Syst. Evol. Microbiol.">
        <title>The Global Catalogue of Microorganisms (GCM) 10K type strain sequencing project: providing services to taxonomists for standard genome sequencing and annotation.</title>
        <authorList>
            <consortium name="The Broad Institute Genomics Platform"/>
            <consortium name="The Broad Institute Genome Sequencing Center for Infectious Disease"/>
            <person name="Wu L."/>
            <person name="Ma J."/>
        </authorList>
    </citation>
    <scope>NUCLEOTIDE SEQUENCE [LARGE SCALE GENOMIC DNA]</scope>
    <source>
        <strain evidence="12 13">JCM 15921</strain>
    </source>
</reference>
<dbReference type="InterPro" id="IPR000209">
    <property type="entry name" value="Peptidase_S8/S53_dom"/>
</dbReference>
<evidence type="ECO:0000259" key="11">
    <source>
        <dbReference type="Pfam" id="PF17766"/>
    </source>
</evidence>
<feature type="domain" description="Subtilisin-like protease fibronectin type-III" evidence="11">
    <location>
        <begin position="720"/>
        <end position="812"/>
    </location>
</feature>
<dbReference type="SUPFAM" id="SSF52743">
    <property type="entry name" value="Subtilisin-like"/>
    <property type="match status" value="1"/>
</dbReference>
<dbReference type="InterPro" id="IPR023828">
    <property type="entry name" value="Peptidase_S8_Ser-AS"/>
</dbReference>
<keyword evidence="7" id="KW-0732">Signal</keyword>
<dbReference type="InterPro" id="IPR036852">
    <property type="entry name" value="Peptidase_S8/S53_dom_sf"/>
</dbReference>
<feature type="signal peptide" evidence="7">
    <location>
        <begin position="1"/>
        <end position="38"/>
    </location>
</feature>
<dbReference type="InterPro" id="IPR003137">
    <property type="entry name" value="PA_domain"/>
</dbReference>
<keyword evidence="13" id="KW-1185">Reference proteome</keyword>
<evidence type="ECO:0000313" key="13">
    <source>
        <dbReference type="Proteomes" id="UP001500102"/>
    </source>
</evidence>
<keyword evidence="4 5" id="KW-0720">Serine protease</keyword>
<dbReference type="Pfam" id="PF17766">
    <property type="entry name" value="fn3_6"/>
    <property type="match status" value="1"/>
</dbReference>
<evidence type="ECO:0000256" key="3">
    <source>
        <dbReference type="ARBA" id="ARBA00022801"/>
    </source>
</evidence>
<dbReference type="CDD" id="cd02120">
    <property type="entry name" value="PA_subtilisin_like"/>
    <property type="match status" value="1"/>
</dbReference>
<accession>A0ABN2YPP9</accession>
<dbReference type="Pfam" id="PF02225">
    <property type="entry name" value="PA"/>
    <property type="match status" value="1"/>
</dbReference>
<evidence type="ECO:0000256" key="7">
    <source>
        <dbReference type="SAM" id="SignalP"/>
    </source>
</evidence>
<evidence type="ECO:0000259" key="9">
    <source>
        <dbReference type="Pfam" id="PF02225"/>
    </source>
</evidence>
<feature type="region of interest" description="Disordered" evidence="6">
    <location>
        <begin position="1022"/>
        <end position="1069"/>
    </location>
</feature>
<proteinExistence type="inferred from homology"/>
<feature type="active site" description="Charge relay system" evidence="5">
    <location>
        <position position="297"/>
    </location>
</feature>
<evidence type="ECO:0000259" key="8">
    <source>
        <dbReference type="Pfam" id="PF00082"/>
    </source>
</evidence>
<dbReference type="EMBL" id="BAAAQB010000012">
    <property type="protein sequence ID" value="GAA2129495.1"/>
    <property type="molecule type" value="Genomic_DNA"/>
</dbReference>
<dbReference type="InterPro" id="IPR010259">
    <property type="entry name" value="S8pro/Inhibitor_I9"/>
</dbReference>
<sequence length="1069" mass="108176">MTSPGKSFLRSGGLRRVAALTLGLPVLLSTIAIAPANAAPAQGPAAAGVAQKNVDPNNYKDGRYIVVLAEKPSATYDGGTPGLPATKPASGKKLDANKAEVKQYRAHLEQKQAQVAGQQGVKIQRQFTAALNGFSAKLTADQAIKLARDPSVLVVAPDTENAPDYSSTDFLKLSGSNGTWNTQFGGQDGAGKGVVVGVIDTGYTPSSAYFAGDAVKPLTGNPVVGVPYRTADGKIEMVKADGELFKGDCQAGTDFDGTACNSKVLSARYFGDEFASYVPQSDWAPGERLSPVDAASHGTHTASTAAGNANVEAMVDGRSFGQTSGIAPAAKLSIYKVCWEDTDPNTGGCYSSSAIEAINQAIEDGVDVLNYSISGATDTTTDPVSLAFLSAASAGIFVAASAGNSGPTASTVNHGAPWMTTVAASSFSQELQGTVEFSDGSKYRGASIMNGQVSNAGVVLAANAGAAGSTNPALCGDGSLDPAKIAGKVVVCDRGVVDRVAKSAEVKRGGGVGMILVNLSDSSLDTDKHSVPTVHVNPPATEAIKAKVAANPAITVSLVNKDTTGLPLEAQPQIAGFSSRGPLLAAGSDLLKPDVTAPGVAVLAGVSPIGTDGDNFGFLSGTSMASPHVAGFAALILAKNPSWSPAAVKSAMMTTTSDVKNADGSKNTDVFATGAGEVDPARVLDPGLVYDATTADYLAFIQGTGVDLGIPGLGTTRPRDMNLPSFALGNLAGKIEVTRTVTALTPGVYKAKFDVPGIKVSVTPAALNFKAAGEKQTFKVSFENQGAPLGKFATGSLTWQGANKTVTSPIAVRPQSAVALSDVAFTSQGGSGSGAIKVVSGTNAPISMTLDGLSKADSTAVQLVPGPFTGDTDASNLVKTVTVPAGAPLAKFSVISADPNADFDMYVMTPTGPLTVATSSASESVSISDPTPGEYTIYANLYASPNSQTTKASVDAAVLGANVGNASLSPNPLRLANGKAGSVTMNWKGLSEGSYIGRVTFAGASEPTFVSVLVTPAGAVAVPPTAEDQDSNDGPGDNGDGGNDKGKKVKKEKGKIQNGDQSFAPDNAI</sequence>
<evidence type="ECO:0000256" key="5">
    <source>
        <dbReference type="PROSITE-ProRule" id="PRU01240"/>
    </source>
</evidence>
<evidence type="ECO:0000313" key="12">
    <source>
        <dbReference type="EMBL" id="GAA2129495.1"/>
    </source>
</evidence>
<dbReference type="PRINTS" id="PR00723">
    <property type="entry name" value="SUBTILISIN"/>
</dbReference>
<dbReference type="PANTHER" id="PTHR10795">
    <property type="entry name" value="PROPROTEIN CONVERTASE SUBTILISIN/KEXIN"/>
    <property type="match status" value="1"/>
</dbReference>
<evidence type="ECO:0000256" key="4">
    <source>
        <dbReference type="ARBA" id="ARBA00022825"/>
    </source>
</evidence>
<evidence type="ECO:0000259" key="10">
    <source>
        <dbReference type="Pfam" id="PF05922"/>
    </source>
</evidence>
<dbReference type="Pfam" id="PF00082">
    <property type="entry name" value="Peptidase_S8"/>
    <property type="match status" value="1"/>
</dbReference>
<dbReference type="PROSITE" id="PS51892">
    <property type="entry name" value="SUBTILASE"/>
    <property type="match status" value="1"/>
</dbReference>
<feature type="domain" description="Peptidase S8/S53" evidence="8">
    <location>
        <begin position="191"/>
        <end position="662"/>
    </location>
</feature>
<evidence type="ECO:0000256" key="2">
    <source>
        <dbReference type="ARBA" id="ARBA00022670"/>
    </source>
</evidence>
<feature type="chain" id="PRO_5046456299" evidence="7">
    <location>
        <begin position="39"/>
        <end position="1069"/>
    </location>
</feature>
<dbReference type="RefSeq" id="WP_344362683.1">
    <property type="nucleotide sequence ID" value="NZ_BAAAQB010000012.1"/>
</dbReference>
<dbReference type="InterPro" id="IPR041469">
    <property type="entry name" value="Subtilisin-like_FN3"/>
</dbReference>